<protein>
    <submittedName>
        <fullName evidence="3">Uncharacterized protein</fullName>
    </submittedName>
</protein>
<dbReference type="EMBL" id="PP511445">
    <property type="protein sequence ID" value="XCD04331.1"/>
    <property type="molecule type" value="Genomic_DNA"/>
</dbReference>
<evidence type="ECO:0000313" key="5">
    <source>
        <dbReference type="EMBL" id="XCD08161.1"/>
    </source>
</evidence>
<dbReference type="EMBL" id="PP511879">
    <property type="protein sequence ID" value="XCD08486.1"/>
    <property type="molecule type" value="Genomic_DNA"/>
</dbReference>
<evidence type="ECO:0000313" key="1">
    <source>
        <dbReference type="EMBL" id="XCD04331.1"/>
    </source>
</evidence>
<reference evidence="3" key="1">
    <citation type="submission" date="2024-03" db="EMBL/GenBank/DDBJ databases">
        <title>Diverse circular DNA viruses in blood, oral, and fecal samples of captive lemurs.</title>
        <authorList>
            <person name="Paietta E.N."/>
            <person name="Kraberger S."/>
            <person name="Lund M.C."/>
            <person name="Custer J.M."/>
            <person name="Vargas K.M."/>
            <person name="Ehmke E.E."/>
            <person name="Yoder A.D."/>
            <person name="Varsani A."/>
        </authorList>
    </citation>
    <scope>NUCLEOTIDE SEQUENCE</scope>
    <source>
        <strain evidence="1">Duke_22FF_2443</strain>
        <strain evidence="2">Duke_27FF_1725</strain>
        <strain evidence="3">Duke_27FS_16</strain>
        <strain evidence="4">Duke_28FS_67</strain>
        <strain evidence="5">Duke_29_38</strain>
        <strain evidence="6">Duke_30FF_1510</strain>
    </source>
</reference>
<evidence type="ECO:0000313" key="2">
    <source>
        <dbReference type="EMBL" id="XCD07292.1"/>
    </source>
</evidence>
<dbReference type="EMBL" id="PP511785">
    <property type="protein sequence ID" value="XCD07342.1"/>
    <property type="molecule type" value="Genomic_DNA"/>
</dbReference>
<proteinExistence type="predicted"/>
<evidence type="ECO:0000313" key="4">
    <source>
        <dbReference type="EMBL" id="XCD07771.1"/>
    </source>
</evidence>
<dbReference type="EMBL" id="PP511778">
    <property type="protein sequence ID" value="XCD07292.1"/>
    <property type="molecule type" value="Genomic_DNA"/>
</dbReference>
<name>A0AAU8B4V0_9VIRU</name>
<evidence type="ECO:0000313" key="6">
    <source>
        <dbReference type="EMBL" id="XCD08486.1"/>
    </source>
</evidence>
<accession>A0AAU8B4V0</accession>
<organism evidence="3">
    <name type="scientific">Dulem virus 200</name>
    <dbReference type="NCBI Taxonomy" id="3145677"/>
    <lineage>
        <taxon>Viruses</taxon>
        <taxon>Monodnaviria</taxon>
        <taxon>Sangervirae</taxon>
        <taxon>Phixviricota</taxon>
        <taxon>Malgrandaviricetes</taxon>
        <taxon>Petitvirales</taxon>
        <taxon>Microviridae</taxon>
        <taxon>Microvirus</taxon>
    </lineage>
</organism>
<evidence type="ECO:0000313" key="3">
    <source>
        <dbReference type="EMBL" id="XCD07342.1"/>
    </source>
</evidence>
<dbReference type="EMBL" id="PP511809">
    <property type="protein sequence ID" value="XCD07771.1"/>
    <property type="molecule type" value="Genomic_DNA"/>
</dbReference>
<sequence>MIEFCEKLLGKITAVEYDSMYVYLALSTPINPRVLNNYGFSYTYNKALLSEEYEFSMLLDDFICMLLIHSTGIYDRKRFYPTNLAPSRRYRALRF</sequence>
<dbReference type="EMBL" id="PP511864">
    <property type="protein sequence ID" value="XCD08161.1"/>
    <property type="molecule type" value="Genomic_DNA"/>
</dbReference>